<evidence type="ECO:0000313" key="2">
    <source>
        <dbReference type="Proteomes" id="UP000446658"/>
    </source>
</evidence>
<dbReference type="AlphaFoldDB" id="A0A844GDG3"/>
<comment type="caution">
    <text evidence="1">The sequence shown here is derived from an EMBL/GenBank/DDBJ whole genome shotgun (WGS) entry which is preliminary data.</text>
</comment>
<dbReference type="Proteomes" id="UP000446658">
    <property type="component" value="Unassembled WGS sequence"/>
</dbReference>
<name>A0A844GDG3_9NEIS</name>
<protein>
    <submittedName>
        <fullName evidence="1">Uncharacterized protein</fullName>
    </submittedName>
</protein>
<gene>
    <name evidence="1" type="ORF">GKE73_02805</name>
</gene>
<reference evidence="1 2" key="1">
    <citation type="submission" date="2019-11" db="EMBL/GenBank/DDBJ databases">
        <title>Draft genome sequence of Paludibacterium sp. dN18-1.</title>
        <authorList>
            <person name="Im W.-T."/>
        </authorList>
    </citation>
    <scope>NUCLEOTIDE SEQUENCE [LARGE SCALE GENOMIC DNA]</scope>
    <source>
        <strain evidence="2">dN 18-1</strain>
    </source>
</reference>
<evidence type="ECO:0000313" key="1">
    <source>
        <dbReference type="EMBL" id="MTD32615.1"/>
    </source>
</evidence>
<keyword evidence="2" id="KW-1185">Reference proteome</keyword>
<organism evidence="1 2">
    <name type="scientific">Paludibacterium denitrificans</name>
    <dbReference type="NCBI Taxonomy" id="2675226"/>
    <lineage>
        <taxon>Bacteria</taxon>
        <taxon>Pseudomonadati</taxon>
        <taxon>Pseudomonadota</taxon>
        <taxon>Betaproteobacteria</taxon>
        <taxon>Neisseriales</taxon>
        <taxon>Chromobacteriaceae</taxon>
        <taxon>Paludibacterium</taxon>
    </lineage>
</organism>
<dbReference type="RefSeq" id="WP_230369098.1">
    <property type="nucleotide sequence ID" value="NZ_WLYX01000001.1"/>
</dbReference>
<proteinExistence type="predicted"/>
<dbReference type="EMBL" id="WLYX01000001">
    <property type="protein sequence ID" value="MTD32615.1"/>
    <property type="molecule type" value="Genomic_DNA"/>
</dbReference>
<sequence length="197" mass="22703">MSHDLMEIDGLDGEVCGTQTLADYVLLRMYGIYPSMVERILKDDGAIRLWIHEMDTALTLSGIDRSGVDVALDYARVNLDWPPLSVPMFIRLCFPVRDYEAAFKEAQSNAYRLQIGEAVTWSHPAVYWAADRFGWYEVRNCSWEQCKNRWADVMIEVLRWPNHPDPRPAPRLTSRGGLQTKEVQQAAIEEIRKRLGM</sequence>
<accession>A0A844GDG3</accession>